<feature type="non-terminal residue" evidence="2">
    <location>
        <position position="92"/>
    </location>
</feature>
<reference evidence="2 3" key="1">
    <citation type="submission" date="2021-06" db="EMBL/GenBank/DDBJ databases">
        <authorList>
            <person name="Palmer J.M."/>
        </authorList>
    </citation>
    <scope>NUCLEOTIDE SEQUENCE [LARGE SCALE GENOMIC DNA]</scope>
    <source>
        <strain evidence="2 3">MEX-2019</strain>
        <tissue evidence="2">Muscle</tissue>
    </source>
</reference>
<organism evidence="2 3">
    <name type="scientific">Crenichthys baileyi</name>
    <name type="common">White River springfish</name>
    <dbReference type="NCBI Taxonomy" id="28760"/>
    <lineage>
        <taxon>Eukaryota</taxon>
        <taxon>Metazoa</taxon>
        <taxon>Chordata</taxon>
        <taxon>Craniata</taxon>
        <taxon>Vertebrata</taxon>
        <taxon>Euteleostomi</taxon>
        <taxon>Actinopterygii</taxon>
        <taxon>Neopterygii</taxon>
        <taxon>Teleostei</taxon>
        <taxon>Neoteleostei</taxon>
        <taxon>Acanthomorphata</taxon>
        <taxon>Ovalentaria</taxon>
        <taxon>Atherinomorphae</taxon>
        <taxon>Cyprinodontiformes</taxon>
        <taxon>Goodeidae</taxon>
        <taxon>Crenichthys</taxon>
    </lineage>
</organism>
<dbReference type="Proteomes" id="UP001311232">
    <property type="component" value="Unassembled WGS sequence"/>
</dbReference>
<proteinExistence type="predicted"/>
<dbReference type="AlphaFoldDB" id="A0AAV9S1I5"/>
<sequence>MPVSEATTGAALRDEGSDSKGAHVSTSMGKGKVKAAGSPKWSTVIKRGKPLTDGKTGTCFTSTSGLRKPDRSLAIVGAGAAGHHIGTVKAKL</sequence>
<evidence type="ECO:0000313" key="2">
    <source>
        <dbReference type="EMBL" id="KAK5615076.1"/>
    </source>
</evidence>
<accession>A0AAV9S1I5</accession>
<name>A0AAV9S1I5_9TELE</name>
<keyword evidence="3" id="KW-1185">Reference proteome</keyword>
<feature type="compositionally biased region" description="Basic and acidic residues" evidence="1">
    <location>
        <begin position="12"/>
        <end position="21"/>
    </location>
</feature>
<dbReference type="EMBL" id="JAHHUM010001008">
    <property type="protein sequence ID" value="KAK5615076.1"/>
    <property type="molecule type" value="Genomic_DNA"/>
</dbReference>
<gene>
    <name evidence="2" type="ORF">CRENBAI_006029</name>
</gene>
<feature type="region of interest" description="Disordered" evidence="1">
    <location>
        <begin position="1"/>
        <end position="64"/>
    </location>
</feature>
<evidence type="ECO:0000256" key="1">
    <source>
        <dbReference type="SAM" id="MobiDB-lite"/>
    </source>
</evidence>
<protein>
    <submittedName>
        <fullName evidence="2">Uncharacterized protein</fullName>
    </submittedName>
</protein>
<evidence type="ECO:0000313" key="3">
    <source>
        <dbReference type="Proteomes" id="UP001311232"/>
    </source>
</evidence>
<comment type="caution">
    <text evidence="2">The sequence shown here is derived from an EMBL/GenBank/DDBJ whole genome shotgun (WGS) entry which is preliminary data.</text>
</comment>